<dbReference type="PANTHER" id="PTHR31082">
    <property type="entry name" value="PHEROMONE-REGULATED MEMBRANE PROTEIN 10"/>
    <property type="match status" value="1"/>
</dbReference>
<dbReference type="OMA" id="KEMANMQ"/>
<dbReference type="VEuPathDB" id="AmoebaDB:NF0095770"/>
<dbReference type="Proteomes" id="UP000444721">
    <property type="component" value="Unassembled WGS sequence"/>
</dbReference>
<feature type="transmembrane region" description="Helical" evidence="3">
    <location>
        <begin position="698"/>
        <end position="719"/>
    </location>
</feature>
<feature type="compositionally biased region" description="Polar residues" evidence="2">
    <location>
        <begin position="56"/>
        <end position="66"/>
    </location>
</feature>
<feature type="transmembrane region" description="Helical" evidence="3">
    <location>
        <begin position="595"/>
        <end position="620"/>
    </location>
</feature>
<protein>
    <recommendedName>
        <fullName evidence="4">Threonine/serine exporter-like N-terminal domain-containing protein</fullName>
    </recommendedName>
</protein>
<feature type="transmembrane region" description="Helical" evidence="3">
    <location>
        <begin position="533"/>
        <end position="559"/>
    </location>
</feature>
<feature type="transmembrane region" description="Helical" evidence="3">
    <location>
        <begin position="632"/>
        <end position="654"/>
    </location>
</feature>
<dbReference type="EMBL" id="VFQX01000044">
    <property type="protein sequence ID" value="KAF0975390.1"/>
    <property type="molecule type" value="Genomic_DNA"/>
</dbReference>
<reference evidence="5 6" key="1">
    <citation type="journal article" date="2019" name="Sci. Rep.">
        <title>Nanopore sequencing improves the draft genome of the human pathogenic amoeba Naegleria fowleri.</title>
        <authorList>
            <person name="Liechti N."/>
            <person name="Schurch N."/>
            <person name="Bruggmann R."/>
            <person name="Wittwer M."/>
        </authorList>
    </citation>
    <scope>NUCLEOTIDE SEQUENCE [LARGE SCALE GENOMIC DNA]</scope>
    <source>
        <strain evidence="5 6">ATCC 30894</strain>
    </source>
</reference>
<comment type="similarity">
    <text evidence="1">Belongs to the ThrE exporter (TC 2.A.79) family.</text>
</comment>
<feature type="transmembrane region" description="Helical" evidence="3">
    <location>
        <begin position="725"/>
        <end position="746"/>
    </location>
</feature>
<feature type="transmembrane region" description="Helical" evidence="3">
    <location>
        <begin position="753"/>
        <end position="777"/>
    </location>
</feature>
<feature type="transmembrane region" description="Helical" evidence="3">
    <location>
        <begin position="571"/>
        <end position="589"/>
    </location>
</feature>
<feature type="domain" description="Threonine/serine exporter-like N-terminal" evidence="4">
    <location>
        <begin position="408"/>
        <end position="651"/>
    </location>
</feature>
<dbReference type="OrthoDB" id="2017253at2759"/>
<feature type="region of interest" description="Disordered" evidence="2">
    <location>
        <begin position="1"/>
        <end position="106"/>
    </location>
</feature>
<dbReference type="RefSeq" id="XP_044560103.1">
    <property type="nucleotide sequence ID" value="XM_044708902.1"/>
</dbReference>
<dbReference type="VEuPathDB" id="AmoebaDB:NfTy_065780"/>
<feature type="compositionally biased region" description="Low complexity" evidence="2">
    <location>
        <begin position="21"/>
        <end position="33"/>
    </location>
</feature>
<keyword evidence="3" id="KW-1133">Transmembrane helix</keyword>
<feature type="compositionally biased region" description="Polar residues" evidence="2">
    <location>
        <begin position="9"/>
        <end position="20"/>
    </location>
</feature>
<evidence type="ECO:0000256" key="2">
    <source>
        <dbReference type="SAM" id="MobiDB-lite"/>
    </source>
</evidence>
<dbReference type="PANTHER" id="PTHR31082:SF4">
    <property type="entry name" value="PHEROMONE-REGULATED MEMBRANE PROTEIN 10"/>
    <property type="match status" value="1"/>
</dbReference>
<dbReference type="Pfam" id="PF06738">
    <property type="entry name" value="ThrE"/>
    <property type="match status" value="1"/>
</dbReference>
<organism evidence="5 6">
    <name type="scientific">Naegleria fowleri</name>
    <name type="common">Brain eating amoeba</name>
    <dbReference type="NCBI Taxonomy" id="5763"/>
    <lineage>
        <taxon>Eukaryota</taxon>
        <taxon>Discoba</taxon>
        <taxon>Heterolobosea</taxon>
        <taxon>Tetramitia</taxon>
        <taxon>Eutetramitia</taxon>
        <taxon>Vahlkampfiidae</taxon>
        <taxon>Naegleria</taxon>
    </lineage>
</organism>
<feature type="transmembrane region" description="Helical" evidence="3">
    <location>
        <begin position="789"/>
        <end position="808"/>
    </location>
</feature>
<proteinExistence type="inferred from homology"/>
<keyword evidence="6" id="KW-1185">Reference proteome</keyword>
<dbReference type="GeneID" id="68112602"/>
<name>A0A6A5BN35_NAEFO</name>
<feature type="compositionally biased region" description="Low complexity" evidence="2">
    <location>
        <begin position="43"/>
        <end position="55"/>
    </location>
</feature>
<keyword evidence="3" id="KW-0812">Transmembrane</keyword>
<evidence type="ECO:0000256" key="1">
    <source>
        <dbReference type="ARBA" id="ARBA00034125"/>
    </source>
</evidence>
<feature type="transmembrane region" description="Helical" evidence="3">
    <location>
        <begin position="674"/>
        <end position="691"/>
    </location>
</feature>
<accession>A0A6A5BN35</accession>
<dbReference type="VEuPathDB" id="AmoebaDB:NF0015170"/>
<evidence type="ECO:0000313" key="6">
    <source>
        <dbReference type="Proteomes" id="UP000444721"/>
    </source>
</evidence>
<dbReference type="GO" id="GO:0022857">
    <property type="term" value="F:transmembrane transporter activity"/>
    <property type="evidence" value="ECO:0007669"/>
    <property type="project" value="InterPro"/>
</dbReference>
<feature type="compositionally biased region" description="Polar residues" evidence="2">
    <location>
        <begin position="76"/>
        <end position="93"/>
    </location>
</feature>
<evidence type="ECO:0000256" key="3">
    <source>
        <dbReference type="SAM" id="Phobius"/>
    </source>
</evidence>
<dbReference type="InterPro" id="IPR051361">
    <property type="entry name" value="ThrE/Ser_Exporter"/>
</dbReference>
<evidence type="ECO:0000313" key="5">
    <source>
        <dbReference type="EMBL" id="KAF0975390.1"/>
    </source>
</evidence>
<evidence type="ECO:0000259" key="4">
    <source>
        <dbReference type="Pfam" id="PF06738"/>
    </source>
</evidence>
<gene>
    <name evidence="5" type="ORF">FDP41_005384</name>
</gene>
<sequence>MSNNHPHHSPQVNTSNVHTASNSNQHQHHSGSSARTPITNEQSSTTSSKTSSATTPNLINPIHTSVQQQHHHHQQNTPSPVNSNITFSFSGSKETPHSPHPHHSHFHNFANVTELDEDEVEIHTATRDDHDDEKVFGNNSSPNQMKIDSDNHQHHHRMTSEVDDYQHPTHHHHTHHGFQNATTNTHEEDDHHVVHFHSGSDDHEIIGVVNVDANGSFFPKEEGYRPQQGLYMHAGMTSSSSIDSIASFASTTDLDALAVLTNEELKGYVADQLVPIGESDAIVESIRHHHGRSSNEKKEDEKIGLLAKSTKSVWESVKGFTDKIMQKDAPVLLPSQKRKLRGWFMKKYKRARRKEMANMQGEEEEEEEEPVRESWTDKIKQCFQQTRSESRVLYTELSEEDKLKVQSLILDLGFALTLYGISANRTEYHLTLVCAYFGIDAYFNITPVGIWFSFGQKVREADNRTYYVKVETQMLNLDKLTKLDTVARNIARGRLGVDEARKEIRNIVSAPNVYDHPVVNIFMHFICPGLFGLLWSGNVAELLTCLTAGLAIALIHLYCQRFAFFRNVNQIVATITAGLIGIAMKAIFIDKFEVSVSLISLAATWQFLPGQPMAVACYEIATGALLSGICRFVFSFVVILKLGFGFLITYVIAINIPHLRDSEINPPSRDPIPLWFRFIIMIGLALNIVFTRRVPKHAFSIIYITLSTVCAHMVAFVLADVLENLEAGTIIGGILIGILGNIYTLISKKPSMMVVGIGALLLGPGSMSFRGIAAFVFKETTEGLNLLFEIFWVGIALFFGFTVANIVVPIKQNINFSSFVATDASSRKVKSGFAFDITPENLCFLSGLDRIEWSQFEKSYLDLRGKHDLLIFTFYSGGIQYWNSSNDDYPSIMSSSRSFHQILRTEIEARRISVLFLRGTSASVPSRLGFVNPHVNHGYVDYVQGKLEVNLNAIKELSVKSSNLSLFLQENAKYFNEESNTVCCNPPDTYMCGIDEKSLVDVQKWNVLMSSVDHPKHFSLLIHKEYKVMFTPWYGFSHGKQLAHDIVLYFCRYLLNDAFRSESSMKTRLWNQLSEFPQLGDISFRYYSNNHRLFCNLLLGSGI</sequence>
<comment type="caution">
    <text evidence="5">The sequence shown here is derived from an EMBL/GenBank/DDBJ whole genome shotgun (WGS) entry which is preliminary data.</text>
</comment>
<dbReference type="InterPro" id="IPR010619">
    <property type="entry name" value="ThrE-like_N"/>
</dbReference>
<keyword evidence="3" id="KW-0472">Membrane</keyword>
<dbReference type="VEuPathDB" id="AmoebaDB:FDP41_005384"/>
<dbReference type="AlphaFoldDB" id="A0A6A5BN35"/>